<sequence>MSEKGSYDRNKFVAAAQEAEAQRLAKQEEWNKKNEAWIKENGPFPFQTPQLIFDGR</sequence>
<proteinExistence type="predicted"/>
<protein>
    <submittedName>
        <fullName evidence="1">Uncharacterized protein</fullName>
    </submittedName>
</protein>
<accession>A0A9D6Z934</accession>
<organism evidence="1 2">
    <name type="scientific">Desulfomonile tiedjei</name>
    <dbReference type="NCBI Taxonomy" id="2358"/>
    <lineage>
        <taxon>Bacteria</taxon>
        <taxon>Pseudomonadati</taxon>
        <taxon>Thermodesulfobacteriota</taxon>
        <taxon>Desulfomonilia</taxon>
        <taxon>Desulfomonilales</taxon>
        <taxon>Desulfomonilaceae</taxon>
        <taxon>Desulfomonile</taxon>
    </lineage>
</organism>
<name>A0A9D6Z934_9BACT</name>
<dbReference type="Proteomes" id="UP000807825">
    <property type="component" value="Unassembled WGS sequence"/>
</dbReference>
<dbReference type="AlphaFoldDB" id="A0A9D6Z934"/>
<evidence type="ECO:0000313" key="1">
    <source>
        <dbReference type="EMBL" id="MBI5252691.1"/>
    </source>
</evidence>
<gene>
    <name evidence="1" type="ORF">HY912_24615</name>
</gene>
<dbReference type="EMBL" id="JACRDE010000639">
    <property type="protein sequence ID" value="MBI5252691.1"/>
    <property type="molecule type" value="Genomic_DNA"/>
</dbReference>
<comment type="caution">
    <text evidence="1">The sequence shown here is derived from an EMBL/GenBank/DDBJ whole genome shotgun (WGS) entry which is preliminary data.</text>
</comment>
<evidence type="ECO:0000313" key="2">
    <source>
        <dbReference type="Proteomes" id="UP000807825"/>
    </source>
</evidence>
<reference evidence="1" key="1">
    <citation type="submission" date="2020-07" db="EMBL/GenBank/DDBJ databases">
        <title>Huge and variable diversity of episymbiotic CPR bacteria and DPANN archaea in groundwater ecosystems.</title>
        <authorList>
            <person name="He C.Y."/>
            <person name="Keren R."/>
            <person name="Whittaker M."/>
            <person name="Farag I.F."/>
            <person name="Doudna J."/>
            <person name="Cate J.H.D."/>
            <person name="Banfield J.F."/>
        </authorList>
    </citation>
    <scope>NUCLEOTIDE SEQUENCE</scope>
    <source>
        <strain evidence="1">NC_groundwater_1664_Pr3_B-0.1um_52_9</strain>
    </source>
</reference>